<accession>A0A6M0Q360</accession>
<dbReference type="InterPro" id="IPR013087">
    <property type="entry name" value="Znf_C2H2_type"/>
</dbReference>
<dbReference type="AlphaFoldDB" id="A0A6M0Q360"/>
<comment type="caution">
    <text evidence="3">The sequence shown here is derived from an EMBL/GenBank/DDBJ whole genome shotgun (WGS) entry which is preliminary data.</text>
</comment>
<proteinExistence type="predicted"/>
<feature type="region of interest" description="Disordered" evidence="1">
    <location>
        <begin position="118"/>
        <end position="143"/>
    </location>
</feature>
<feature type="compositionally biased region" description="Basic and acidic residues" evidence="1">
    <location>
        <begin position="118"/>
        <end position="129"/>
    </location>
</feature>
<dbReference type="RefSeq" id="WP_163177319.1">
    <property type="nucleotide sequence ID" value="NZ_JAAIWM010000001.1"/>
</dbReference>
<sequence length="163" mass="19615">MTHHCSICGKKTSYHDDHHYHDFHHVHHGFEPHHHHHQDYCRHHDFEHHGHDHLYDRFLCDKDFRVRLGGLQGGLNYRLRQLIGCVVKMELEGDRKVKARICFVGSDFVEIEVLDHDKKEEEKQEENKDKKKKKKKKKKHKKIGKSWILPFESVGFVELDDHH</sequence>
<dbReference type="PROSITE" id="PS50157">
    <property type="entry name" value="ZINC_FINGER_C2H2_2"/>
    <property type="match status" value="1"/>
</dbReference>
<dbReference type="EMBL" id="JAAIWM010000001">
    <property type="protein sequence ID" value="NEY70583.1"/>
    <property type="molecule type" value="Genomic_DNA"/>
</dbReference>
<evidence type="ECO:0000259" key="2">
    <source>
        <dbReference type="PROSITE" id="PS50157"/>
    </source>
</evidence>
<reference evidence="3 4" key="1">
    <citation type="submission" date="2020-02" db="EMBL/GenBank/DDBJ databases">
        <title>Bacillus aquiflavi sp. nov., isolated from yellow water of strong flavor Chinese baijiu in Yibin region of China.</title>
        <authorList>
            <person name="Xie J."/>
        </authorList>
    </citation>
    <scope>NUCLEOTIDE SEQUENCE [LARGE SCALE GENOMIC DNA]</scope>
    <source>
        <strain evidence="3 4">SA4</strain>
    </source>
</reference>
<dbReference type="Proteomes" id="UP000481043">
    <property type="component" value="Unassembled WGS sequence"/>
</dbReference>
<evidence type="ECO:0000313" key="3">
    <source>
        <dbReference type="EMBL" id="NEY70583.1"/>
    </source>
</evidence>
<keyword evidence="4" id="KW-1185">Reference proteome</keyword>
<feature type="compositionally biased region" description="Basic residues" evidence="1">
    <location>
        <begin position="130"/>
        <end position="143"/>
    </location>
</feature>
<name>A0A6M0Q360_9BACI</name>
<protein>
    <recommendedName>
        <fullName evidence="2">C2H2-type domain-containing protein</fullName>
    </recommendedName>
</protein>
<evidence type="ECO:0000313" key="4">
    <source>
        <dbReference type="Proteomes" id="UP000481043"/>
    </source>
</evidence>
<organism evidence="3 4">
    <name type="scientific">Bacillus mesophilus</name>
    <dbReference type="NCBI Taxonomy" id="1808955"/>
    <lineage>
        <taxon>Bacteria</taxon>
        <taxon>Bacillati</taxon>
        <taxon>Bacillota</taxon>
        <taxon>Bacilli</taxon>
        <taxon>Bacillales</taxon>
        <taxon>Bacillaceae</taxon>
        <taxon>Bacillus</taxon>
    </lineage>
</organism>
<gene>
    <name evidence="3" type="ORF">G4D63_02410</name>
</gene>
<feature type="domain" description="C2H2-type" evidence="2">
    <location>
        <begin position="3"/>
        <end position="32"/>
    </location>
</feature>
<evidence type="ECO:0000256" key="1">
    <source>
        <dbReference type="SAM" id="MobiDB-lite"/>
    </source>
</evidence>